<dbReference type="InterPro" id="IPR011033">
    <property type="entry name" value="PRC_barrel-like_sf"/>
</dbReference>
<feature type="domain" description="PRC-barrel" evidence="1">
    <location>
        <begin position="2"/>
        <end position="76"/>
    </location>
</feature>
<accession>A0A949K775</accession>
<proteinExistence type="predicted"/>
<dbReference type="Pfam" id="PF05239">
    <property type="entry name" value="PRC"/>
    <property type="match status" value="1"/>
</dbReference>
<evidence type="ECO:0000313" key="3">
    <source>
        <dbReference type="Proteomes" id="UP000712157"/>
    </source>
</evidence>
<dbReference type="Gene3D" id="2.30.30.240">
    <property type="entry name" value="PRC-barrel domain"/>
    <property type="match status" value="1"/>
</dbReference>
<dbReference type="AlphaFoldDB" id="A0A949K775"/>
<sequence length="86" mass="9636">MRVYELKQKEVINMCDCARLGCVIDIDFDIKTGCVRALIIPGPGKGFCLFGRDMEYVIPWCQVKQIGADIILVDVDIEKVLVKCGI</sequence>
<dbReference type="Proteomes" id="UP000712157">
    <property type="component" value="Unassembled WGS sequence"/>
</dbReference>
<dbReference type="EMBL" id="JAHQCW010000023">
    <property type="protein sequence ID" value="MBU9737653.1"/>
    <property type="molecule type" value="Genomic_DNA"/>
</dbReference>
<dbReference type="SUPFAM" id="SSF50346">
    <property type="entry name" value="PRC-barrel domain"/>
    <property type="match status" value="1"/>
</dbReference>
<dbReference type="PANTHER" id="PTHR40061:SF1">
    <property type="entry name" value="SPORULATION PROTEIN YLMC-RELATED"/>
    <property type="match status" value="1"/>
</dbReference>
<gene>
    <name evidence="2" type="ORF">KTH89_13990</name>
</gene>
<dbReference type="PANTHER" id="PTHR40061">
    <property type="entry name" value="SPORULATION PROTEIN YLMC-RELATED"/>
    <property type="match status" value="1"/>
</dbReference>
<dbReference type="NCBIfam" id="TIGR02888">
    <property type="entry name" value="spore_YlmC_YmxH"/>
    <property type="match status" value="1"/>
</dbReference>
<dbReference type="InterPro" id="IPR014238">
    <property type="entry name" value="Spore_YlmC/YmxH"/>
</dbReference>
<reference evidence="2" key="1">
    <citation type="submission" date="2021-06" db="EMBL/GenBank/DDBJ databases">
        <title>Description of novel taxa of the family Lachnospiraceae.</title>
        <authorList>
            <person name="Chaplin A.V."/>
            <person name="Sokolova S.R."/>
            <person name="Pikina A.P."/>
            <person name="Korzhanova M."/>
            <person name="Belova V."/>
            <person name="Korostin D."/>
            <person name="Efimov B.A."/>
        </authorList>
    </citation>
    <scope>NUCLEOTIDE SEQUENCE</scope>
    <source>
        <strain evidence="2">ASD5720</strain>
    </source>
</reference>
<dbReference type="RefSeq" id="WP_158346332.1">
    <property type="nucleotide sequence ID" value="NZ_JAHQCW010000023.1"/>
</dbReference>
<protein>
    <submittedName>
        <fullName evidence="2">YlmC/YmxH family sporulation protein</fullName>
    </submittedName>
</protein>
<dbReference type="InterPro" id="IPR027275">
    <property type="entry name" value="PRC-brl_dom"/>
</dbReference>
<organism evidence="2 3">
    <name type="scientific">Diplocloster agilis</name>
    <dbReference type="NCBI Taxonomy" id="2850323"/>
    <lineage>
        <taxon>Bacteria</taxon>
        <taxon>Bacillati</taxon>
        <taxon>Bacillota</taxon>
        <taxon>Clostridia</taxon>
        <taxon>Lachnospirales</taxon>
        <taxon>Lachnospiraceae</taxon>
        <taxon>Diplocloster</taxon>
    </lineage>
</organism>
<evidence type="ECO:0000313" key="2">
    <source>
        <dbReference type="EMBL" id="MBU9737653.1"/>
    </source>
</evidence>
<evidence type="ECO:0000259" key="1">
    <source>
        <dbReference type="Pfam" id="PF05239"/>
    </source>
</evidence>
<keyword evidence="3" id="KW-1185">Reference proteome</keyword>
<name>A0A949K775_9FIRM</name>
<comment type="caution">
    <text evidence="2">The sequence shown here is derived from an EMBL/GenBank/DDBJ whole genome shotgun (WGS) entry which is preliminary data.</text>
</comment>